<keyword evidence="4 6" id="KW-1133">Transmembrane helix</keyword>
<evidence type="ECO:0000313" key="9">
    <source>
        <dbReference type="Proteomes" id="UP001595914"/>
    </source>
</evidence>
<protein>
    <submittedName>
        <fullName evidence="8">FtsX-like permease family protein</fullName>
    </submittedName>
</protein>
<evidence type="ECO:0000256" key="4">
    <source>
        <dbReference type="ARBA" id="ARBA00022989"/>
    </source>
</evidence>
<feature type="transmembrane region" description="Helical" evidence="6">
    <location>
        <begin position="233"/>
        <end position="254"/>
    </location>
</feature>
<dbReference type="RefSeq" id="WP_378418914.1">
    <property type="nucleotide sequence ID" value="NZ_JBHSFO010000010.1"/>
</dbReference>
<evidence type="ECO:0000313" key="8">
    <source>
        <dbReference type="EMBL" id="MFC4605370.1"/>
    </source>
</evidence>
<feature type="transmembrane region" description="Helical" evidence="6">
    <location>
        <begin position="64"/>
        <end position="85"/>
    </location>
</feature>
<feature type="transmembrane region" description="Helical" evidence="6">
    <location>
        <begin position="154"/>
        <end position="174"/>
    </location>
</feature>
<feature type="domain" description="ABC3 transporter permease C-terminal" evidence="7">
    <location>
        <begin position="63"/>
        <end position="182"/>
    </location>
</feature>
<accession>A0ABV9FTL2</accession>
<gene>
    <name evidence="8" type="ORF">ACFO6S_16850</name>
</gene>
<dbReference type="PROSITE" id="PS51257">
    <property type="entry name" value="PROKAR_LIPOPROTEIN"/>
    <property type="match status" value="1"/>
</dbReference>
<dbReference type="EMBL" id="JBHSFO010000010">
    <property type="protein sequence ID" value="MFC4605370.1"/>
    <property type="molecule type" value="Genomic_DNA"/>
</dbReference>
<evidence type="ECO:0000256" key="5">
    <source>
        <dbReference type="ARBA" id="ARBA00023136"/>
    </source>
</evidence>
<organism evidence="8 9">
    <name type="scientific">Rhodococcus kronopolitis</name>
    <dbReference type="NCBI Taxonomy" id="1460226"/>
    <lineage>
        <taxon>Bacteria</taxon>
        <taxon>Bacillati</taxon>
        <taxon>Actinomycetota</taxon>
        <taxon>Actinomycetes</taxon>
        <taxon>Mycobacteriales</taxon>
        <taxon>Nocardiaceae</taxon>
        <taxon>Rhodococcus</taxon>
    </lineage>
</organism>
<evidence type="ECO:0000256" key="6">
    <source>
        <dbReference type="SAM" id="Phobius"/>
    </source>
</evidence>
<reference evidence="9" key="1">
    <citation type="journal article" date="2019" name="Int. J. Syst. Evol. Microbiol.">
        <title>The Global Catalogue of Microorganisms (GCM) 10K type strain sequencing project: providing services to taxonomists for standard genome sequencing and annotation.</title>
        <authorList>
            <consortium name="The Broad Institute Genomics Platform"/>
            <consortium name="The Broad Institute Genome Sequencing Center for Infectious Disease"/>
            <person name="Wu L."/>
            <person name="Ma J."/>
        </authorList>
    </citation>
    <scope>NUCLEOTIDE SEQUENCE [LARGE SCALE GENOMIC DNA]</scope>
    <source>
        <strain evidence="9">CCUG 54520</strain>
    </source>
</reference>
<feature type="transmembrane region" description="Helical" evidence="6">
    <location>
        <begin position="290"/>
        <end position="309"/>
    </location>
</feature>
<dbReference type="InterPro" id="IPR003838">
    <property type="entry name" value="ABC3_permease_C"/>
</dbReference>
<evidence type="ECO:0000256" key="3">
    <source>
        <dbReference type="ARBA" id="ARBA00022692"/>
    </source>
</evidence>
<keyword evidence="2" id="KW-1003">Cell membrane</keyword>
<keyword evidence="3 6" id="KW-0812">Transmembrane</keyword>
<sequence>MMRLVLADIRMQVRMWSWGLLAAAVGAACSAGSVIAMFTAMSAAGAVGDSDMVSASIALGGNIVFFTVLSTTGIVASIAGLTLTAQQREHALWLILGIPRRRVRTILRVELLALGLAAGIIAIPFALLAANISLTQWATTGLNLHGATATFEPWHAGAAVLSGTVPCILGGWGVTSRIAKMPEMRAFREAANPAARLGVGRIVLAFCLFAGVVGMWIPGLLLDLDGGLPQRTAFVFAGNLFLICLLLLMGPWVLTPLMRGWTSLVPARGVAWHLAVQACRTRAARSVTTILPFALTMSFVGLFMVMGNVMPGSSAGIDDVLVVLGWVFVVAWVGGLAVIALVGTERRRDSALITVAGARPGMVSRSTMYEGVIYAGTAIVFGAITFAIAAVTISMAAKISLAEMVPGIPWATLGGLALVTLITPVLALAAQAYAASRSHLTRVLRS</sequence>
<feature type="transmembrane region" description="Helical" evidence="6">
    <location>
        <begin position="106"/>
        <end position="134"/>
    </location>
</feature>
<feature type="transmembrane region" description="Helical" evidence="6">
    <location>
        <begin position="372"/>
        <end position="396"/>
    </location>
</feature>
<feature type="transmembrane region" description="Helical" evidence="6">
    <location>
        <begin position="195"/>
        <end position="221"/>
    </location>
</feature>
<name>A0ABV9FTL2_9NOCA</name>
<evidence type="ECO:0000259" key="7">
    <source>
        <dbReference type="Pfam" id="PF02687"/>
    </source>
</evidence>
<evidence type="ECO:0000256" key="1">
    <source>
        <dbReference type="ARBA" id="ARBA00004651"/>
    </source>
</evidence>
<comment type="caution">
    <text evidence="8">The sequence shown here is derived from an EMBL/GenBank/DDBJ whole genome shotgun (WGS) entry which is preliminary data.</text>
</comment>
<dbReference type="Proteomes" id="UP001595914">
    <property type="component" value="Unassembled WGS sequence"/>
</dbReference>
<comment type="subcellular location">
    <subcellularLocation>
        <location evidence="1">Cell membrane</location>
        <topology evidence="1">Multi-pass membrane protein</topology>
    </subcellularLocation>
</comment>
<keyword evidence="9" id="KW-1185">Reference proteome</keyword>
<evidence type="ECO:0000256" key="2">
    <source>
        <dbReference type="ARBA" id="ARBA00022475"/>
    </source>
</evidence>
<proteinExistence type="predicted"/>
<keyword evidence="5 6" id="KW-0472">Membrane</keyword>
<feature type="transmembrane region" description="Helical" evidence="6">
    <location>
        <begin position="408"/>
        <end position="435"/>
    </location>
</feature>
<dbReference type="Pfam" id="PF02687">
    <property type="entry name" value="FtsX"/>
    <property type="match status" value="1"/>
</dbReference>
<feature type="transmembrane region" description="Helical" evidence="6">
    <location>
        <begin position="321"/>
        <end position="342"/>
    </location>
</feature>